<accession>X1CZP3</accession>
<organism evidence="1">
    <name type="scientific">marine sediment metagenome</name>
    <dbReference type="NCBI Taxonomy" id="412755"/>
    <lineage>
        <taxon>unclassified sequences</taxon>
        <taxon>metagenomes</taxon>
        <taxon>ecological metagenomes</taxon>
    </lineage>
</organism>
<dbReference type="AlphaFoldDB" id="X1CZP3"/>
<feature type="non-terminal residue" evidence="1">
    <location>
        <position position="325"/>
    </location>
</feature>
<name>X1CZP3_9ZZZZ</name>
<gene>
    <name evidence="1" type="ORF">S01H4_23001</name>
</gene>
<proteinExistence type="predicted"/>
<protein>
    <submittedName>
        <fullName evidence="1">Uncharacterized protein</fullName>
    </submittedName>
</protein>
<feature type="non-terminal residue" evidence="1">
    <location>
        <position position="1"/>
    </location>
</feature>
<evidence type="ECO:0000313" key="1">
    <source>
        <dbReference type="EMBL" id="GAG89701.1"/>
    </source>
</evidence>
<reference evidence="1" key="1">
    <citation type="journal article" date="2014" name="Front. Microbiol.">
        <title>High frequency of phylogenetically diverse reductive dehalogenase-homologous genes in deep subseafloor sedimentary metagenomes.</title>
        <authorList>
            <person name="Kawai M."/>
            <person name="Futagami T."/>
            <person name="Toyoda A."/>
            <person name="Takaki Y."/>
            <person name="Nishi S."/>
            <person name="Hori S."/>
            <person name="Arai W."/>
            <person name="Tsubouchi T."/>
            <person name="Morono Y."/>
            <person name="Uchiyama I."/>
            <person name="Ito T."/>
            <person name="Fujiyama A."/>
            <person name="Inagaki F."/>
            <person name="Takami H."/>
        </authorList>
    </citation>
    <scope>NUCLEOTIDE SEQUENCE</scope>
    <source>
        <strain evidence="1">Expedition CK06-06</strain>
    </source>
</reference>
<sequence length="325" mass="36611">GPAEKTRDSYSFHITTDKSADPGESTLVGFWQPGRVTIAGGISSADIPAFEKLWTIDILAAELNYKQDNSYSLNLKIRDLLSTQGIGGDAFAFDKRTFLERWGTLTALQRFFNQYRPRGQVDIDLEASGNLDRPSESALAGKVYCKDVSICDRKFPYVIEHLIGEVDFTERSFELKNLTGRHNDVNLVLNGWSKDFGPSWQYQIQITSDNIALDNDLYNALSTKQKEFWSAFSPSGVAAINYCLYRQSETDKGRILAVKLLNAEAAYRRFPYPLKNLTGEIFFDDEGIAVSDLVSQLNGRKITLNGKVTKRNTDRLIYDVLIKVD</sequence>
<dbReference type="EMBL" id="BART01010616">
    <property type="protein sequence ID" value="GAG89701.1"/>
    <property type="molecule type" value="Genomic_DNA"/>
</dbReference>
<comment type="caution">
    <text evidence="1">The sequence shown here is derived from an EMBL/GenBank/DDBJ whole genome shotgun (WGS) entry which is preliminary data.</text>
</comment>